<comment type="cofactor">
    <cofactor evidence="1 7">
        <name>pyridoxal 5'-phosphate</name>
        <dbReference type="ChEBI" id="CHEBI:597326"/>
    </cofactor>
</comment>
<dbReference type="NCBIfam" id="TIGR01979">
    <property type="entry name" value="sufS"/>
    <property type="match status" value="1"/>
</dbReference>
<dbReference type="PANTHER" id="PTHR43586:SF8">
    <property type="entry name" value="CYSTEINE DESULFURASE 1, CHLOROPLASTIC"/>
    <property type="match status" value="1"/>
</dbReference>
<evidence type="ECO:0000256" key="8">
    <source>
        <dbReference type="RuleBase" id="RU004506"/>
    </source>
</evidence>
<dbReference type="Gene3D" id="3.40.640.10">
    <property type="entry name" value="Type I PLP-dependent aspartate aminotransferase-like (Major domain)"/>
    <property type="match status" value="1"/>
</dbReference>
<dbReference type="GO" id="GO:0031071">
    <property type="term" value="F:cysteine desulfurase activity"/>
    <property type="evidence" value="ECO:0007669"/>
    <property type="project" value="UniProtKB-EC"/>
</dbReference>
<dbReference type="Proteomes" id="UP001375743">
    <property type="component" value="Unassembled WGS sequence"/>
</dbReference>
<evidence type="ECO:0000256" key="5">
    <source>
        <dbReference type="ARBA" id="ARBA00022898"/>
    </source>
</evidence>
<dbReference type="SUPFAM" id="SSF53383">
    <property type="entry name" value="PLP-dependent transferases"/>
    <property type="match status" value="1"/>
</dbReference>
<comment type="catalytic activity">
    <reaction evidence="6 8">
        <text>(sulfur carrier)-H + L-cysteine = (sulfur carrier)-SH + L-alanine</text>
        <dbReference type="Rhea" id="RHEA:43892"/>
        <dbReference type="Rhea" id="RHEA-COMP:14737"/>
        <dbReference type="Rhea" id="RHEA-COMP:14739"/>
        <dbReference type="ChEBI" id="CHEBI:29917"/>
        <dbReference type="ChEBI" id="CHEBI:35235"/>
        <dbReference type="ChEBI" id="CHEBI:57972"/>
        <dbReference type="ChEBI" id="CHEBI:64428"/>
        <dbReference type="EC" id="2.8.1.7"/>
    </reaction>
</comment>
<dbReference type="Pfam" id="PF00266">
    <property type="entry name" value="Aminotran_5"/>
    <property type="match status" value="1"/>
</dbReference>
<evidence type="ECO:0000256" key="1">
    <source>
        <dbReference type="ARBA" id="ARBA00001933"/>
    </source>
</evidence>
<name>A0ABU8XNX3_9PROT</name>
<evidence type="ECO:0000256" key="3">
    <source>
        <dbReference type="ARBA" id="ARBA00012239"/>
    </source>
</evidence>
<dbReference type="InterPro" id="IPR010970">
    <property type="entry name" value="Cys_dSase_SufS"/>
</dbReference>
<dbReference type="InterPro" id="IPR000192">
    <property type="entry name" value="Aminotrans_V_dom"/>
</dbReference>
<dbReference type="InterPro" id="IPR015424">
    <property type="entry name" value="PyrdxlP-dep_Trfase"/>
</dbReference>
<comment type="function">
    <text evidence="8">Catalyzes the removal of elemental sulfur and selenium atoms from L-cysteine, L-cystine, L-selenocysteine, and L-selenocystine to produce L-alanine.</text>
</comment>
<reference evidence="10 11" key="1">
    <citation type="submission" date="2024-01" db="EMBL/GenBank/DDBJ databases">
        <title>Multi-omics insights into the function and evolution of sodium benzoate biodegradation pathways in Benzoatithermus flavus gen. nov., sp. nov. from hot spring.</title>
        <authorList>
            <person name="Hu C.-J."/>
            <person name="Li W.-J."/>
        </authorList>
    </citation>
    <scope>NUCLEOTIDE SEQUENCE [LARGE SCALE GENOMIC DNA]</scope>
    <source>
        <strain evidence="10 11">SYSU G07066</strain>
    </source>
</reference>
<dbReference type="EC" id="2.8.1.7" evidence="3 8"/>
<keyword evidence="11" id="KW-1185">Reference proteome</keyword>
<protein>
    <recommendedName>
        <fullName evidence="3 8">Cysteine desulfurase</fullName>
        <ecNumber evidence="3 8">2.8.1.7</ecNumber>
    </recommendedName>
</protein>
<keyword evidence="5 8" id="KW-0663">Pyridoxal phosphate</keyword>
<dbReference type="EMBL" id="JBBLZC010000005">
    <property type="protein sequence ID" value="MEK0082779.1"/>
    <property type="molecule type" value="Genomic_DNA"/>
</dbReference>
<gene>
    <name evidence="10" type="ORF">U1T56_06435</name>
</gene>
<keyword evidence="4 8" id="KW-0808">Transferase</keyword>
<feature type="domain" description="Aminotransferase class V" evidence="9">
    <location>
        <begin position="22"/>
        <end position="392"/>
    </location>
</feature>
<evidence type="ECO:0000313" key="11">
    <source>
        <dbReference type="Proteomes" id="UP001375743"/>
    </source>
</evidence>
<evidence type="ECO:0000256" key="7">
    <source>
        <dbReference type="RuleBase" id="RU004504"/>
    </source>
</evidence>
<dbReference type="InterPro" id="IPR020578">
    <property type="entry name" value="Aminotrans_V_PyrdxlP_BS"/>
</dbReference>
<organism evidence="10 11">
    <name type="scientific">Benzoatithermus flavus</name>
    <dbReference type="NCBI Taxonomy" id="3108223"/>
    <lineage>
        <taxon>Bacteria</taxon>
        <taxon>Pseudomonadati</taxon>
        <taxon>Pseudomonadota</taxon>
        <taxon>Alphaproteobacteria</taxon>
        <taxon>Geminicoccales</taxon>
        <taxon>Geminicoccaceae</taxon>
        <taxon>Benzoatithermus</taxon>
    </lineage>
</organism>
<dbReference type="InterPro" id="IPR015422">
    <property type="entry name" value="PyrdxlP-dep_Trfase_small"/>
</dbReference>
<evidence type="ECO:0000256" key="2">
    <source>
        <dbReference type="ARBA" id="ARBA00010447"/>
    </source>
</evidence>
<dbReference type="CDD" id="cd06453">
    <property type="entry name" value="SufS_like"/>
    <property type="match status" value="1"/>
</dbReference>
<evidence type="ECO:0000313" key="10">
    <source>
        <dbReference type="EMBL" id="MEK0082779.1"/>
    </source>
</evidence>
<accession>A0ABU8XNX3</accession>
<comment type="caution">
    <text evidence="10">The sequence shown here is derived from an EMBL/GenBank/DDBJ whole genome shotgun (WGS) entry which is preliminary data.</text>
</comment>
<evidence type="ECO:0000256" key="6">
    <source>
        <dbReference type="ARBA" id="ARBA00050776"/>
    </source>
</evidence>
<dbReference type="PROSITE" id="PS00595">
    <property type="entry name" value="AA_TRANSFER_CLASS_5"/>
    <property type="match status" value="1"/>
</dbReference>
<comment type="similarity">
    <text evidence="2 8">Belongs to the class-V pyridoxal-phosphate-dependent aminotransferase family. Csd subfamily.</text>
</comment>
<sequence length="404" mass="43040">MSTAGLRAQFPIFAAQQGTPFHYLDNAATGQICRAAAEALWHFETRARANVKRGVYRLADEATTAFQKARQEVAAYIGASDPDEVIFTSGCTLAINTAAHALALRLRPGDEILISELEHHSNIVPWQMAAARTGARVRAIPVTPEGRLACDRLDDLVTGRTRIIAVTHASNVTGAVTDVGALRDAADAVGALLLLDGAQRAAHGPLDVQTLGCDLYAFSAHKMFGPTGAGALWVRKDLLLDLPPFLGGGEMIRRVEIERSTYAPPPHRFEAGTPPIGPVIGMGAAAAWLATLDWAALGRQEIELTARTLEGLQSLDGVRIVGPVGTQARIGVVSFAVEGIHPHDVCQMLDEFGLALRGGHHCAQPLMDAFDLPATVRASLAPYNDAADVDALIEGLDTVIRRLR</sequence>
<dbReference type="InterPro" id="IPR015421">
    <property type="entry name" value="PyrdxlP-dep_Trfase_major"/>
</dbReference>
<dbReference type="PANTHER" id="PTHR43586">
    <property type="entry name" value="CYSTEINE DESULFURASE"/>
    <property type="match status" value="1"/>
</dbReference>
<dbReference type="Gene3D" id="3.90.1150.10">
    <property type="entry name" value="Aspartate Aminotransferase, domain 1"/>
    <property type="match status" value="1"/>
</dbReference>
<proteinExistence type="inferred from homology"/>
<evidence type="ECO:0000259" key="9">
    <source>
        <dbReference type="Pfam" id="PF00266"/>
    </source>
</evidence>
<dbReference type="RefSeq" id="WP_418158634.1">
    <property type="nucleotide sequence ID" value="NZ_JBBLZC010000005.1"/>
</dbReference>
<evidence type="ECO:0000256" key="4">
    <source>
        <dbReference type="ARBA" id="ARBA00022679"/>
    </source>
</evidence>